<gene>
    <name evidence="1" type="ORF">METZ01_LOCUS166244</name>
</gene>
<protein>
    <recommendedName>
        <fullName evidence="2">KOW domain-containing protein</fullName>
    </recommendedName>
</protein>
<evidence type="ECO:0008006" key="2">
    <source>
        <dbReference type="Google" id="ProtNLM"/>
    </source>
</evidence>
<evidence type="ECO:0000313" key="1">
    <source>
        <dbReference type="EMBL" id="SVB13390.1"/>
    </source>
</evidence>
<name>A0A382BHQ3_9ZZZZ</name>
<proteinExistence type="predicted"/>
<dbReference type="EMBL" id="UINC01029889">
    <property type="protein sequence ID" value="SVB13390.1"/>
    <property type="molecule type" value="Genomic_DNA"/>
</dbReference>
<reference evidence="1" key="1">
    <citation type="submission" date="2018-05" db="EMBL/GenBank/DDBJ databases">
        <authorList>
            <person name="Lanie J.A."/>
            <person name="Ng W.-L."/>
            <person name="Kazmierczak K.M."/>
            <person name="Andrzejewski T.M."/>
            <person name="Davidsen T.M."/>
            <person name="Wayne K.J."/>
            <person name="Tettelin H."/>
            <person name="Glass J.I."/>
            <person name="Rusch D."/>
            <person name="Podicherti R."/>
            <person name="Tsui H.-C.T."/>
            <person name="Winkler M.E."/>
        </authorList>
    </citation>
    <scope>NUCLEOTIDE SEQUENCE</scope>
</reference>
<accession>A0A382BHQ3</accession>
<dbReference type="AlphaFoldDB" id="A0A382BHQ3"/>
<sequence length="60" mass="6927">MPDKSEFKVGDWVHVLIVGFGSRESAYQIESIEGKECTIVQTEGSYKHRMKVKKEKIKKI</sequence>
<organism evidence="1">
    <name type="scientific">marine metagenome</name>
    <dbReference type="NCBI Taxonomy" id="408172"/>
    <lineage>
        <taxon>unclassified sequences</taxon>
        <taxon>metagenomes</taxon>
        <taxon>ecological metagenomes</taxon>
    </lineage>
</organism>